<dbReference type="AlphaFoldDB" id="A0A6J8B8F6"/>
<keyword evidence="1" id="KW-0732">Signal</keyword>
<sequence length="176" mass="19440">MICIFLFFCFITVTTLEDPCFTTKLIDDWRRSVANGDSSQICDNVLEEGWYRVVSGSGELMPTVCPYGGFRCGTTTPFWLSSSEVTGSLYPDNSSTVNRTTCGANYYGDCCEKTIDIRIKDCGCYYVYYLKPTTGCYSAYCFGNQLPCPDGLTSSTGFTPGCTNSSCARIENTQEN</sequence>
<evidence type="ECO:0000313" key="3">
    <source>
        <dbReference type="Proteomes" id="UP000507470"/>
    </source>
</evidence>
<accession>A0A6J8B8F6</accession>
<feature type="signal peptide" evidence="1">
    <location>
        <begin position="1"/>
        <end position="16"/>
    </location>
</feature>
<reference evidence="2 3" key="1">
    <citation type="submission" date="2020-06" db="EMBL/GenBank/DDBJ databases">
        <authorList>
            <person name="Li R."/>
            <person name="Bekaert M."/>
        </authorList>
    </citation>
    <scope>NUCLEOTIDE SEQUENCE [LARGE SCALE GENOMIC DNA]</scope>
    <source>
        <strain evidence="3">wild</strain>
    </source>
</reference>
<gene>
    <name evidence="2" type="ORF">MCOR_15838</name>
</gene>
<evidence type="ECO:0000256" key="1">
    <source>
        <dbReference type="SAM" id="SignalP"/>
    </source>
</evidence>
<dbReference type="EMBL" id="CACVKT020002749">
    <property type="protein sequence ID" value="CAC5379823.1"/>
    <property type="molecule type" value="Genomic_DNA"/>
</dbReference>
<evidence type="ECO:0000313" key="2">
    <source>
        <dbReference type="EMBL" id="CAC5379823.1"/>
    </source>
</evidence>
<dbReference type="Proteomes" id="UP000507470">
    <property type="component" value="Unassembled WGS sequence"/>
</dbReference>
<proteinExistence type="predicted"/>
<dbReference type="OrthoDB" id="10043005at2759"/>
<organism evidence="2 3">
    <name type="scientific">Mytilus coruscus</name>
    <name type="common">Sea mussel</name>
    <dbReference type="NCBI Taxonomy" id="42192"/>
    <lineage>
        <taxon>Eukaryota</taxon>
        <taxon>Metazoa</taxon>
        <taxon>Spiralia</taxon>
        <taxon>Lophotrochozoa</taxon>
        <taxon>Mollusca</taxon>
        <taxon>Bivalvia</taxon>
        <taxon>Autobranchia</taxon>
        <taxon>Pteriomorphia</taxon>
        <taxon>Mytilida</taxon>
        <taxon>Mytiloidea</taxon>
        <taxon>Mytilidae</taxon>
        <taxon>Mytilinae</taxon>
        <taxon>Mytilus</taxon>
    </lineage>
</organism>
<feature type="chain" id="PRO_5027115297" evidence="1">
    <location>
        <begin position="17"/>
        <end position="176"/>
    </location>
</feature>
<name>A0A6J8B8F6_MYTCO</name>
<keyword evidence="3" id="KW-1185">Reference proteome</keyword>
<protein>
    <submittedName>
        <fullName evidence="2">Uncharacterized protein</fullName>
    </submittedName>
</protein>